<protein>
    <recommendedName>
        <fullName evidence="4">GW domain-containing protein</fullName>
    </recommendedName>
</protein>
<dbReference type="PATRIC" id="fig|1071400.3.peg.1905"/>
<reference evidence="5 6" key="1">
    <citation type="journal article" date="2012" name="J. Biotechnol.">
        <title>Insights into the completely annotated genome of Lactobacillus buchneri CD034, a strain isolated from stable grass silage.</title>
        <authorList>
            <person name="Heinl S."/>
            <person name="Wibberg D."/>
            <person name="Eikmeyer F."/>
            <person name="Szczepanowski R."/>
            <person name="Blom J."/>
            <person name="Linke B."/>
            <person name="Goesmann A."/>
            <person name="Grabherr R."/>
            <person name="Schwab H."/>
            <person name="Puhler A."/>
            <person name="Schluter A."/>
        </authorList>
    </citation>
    <scope>NUCLEOTIDE SEQUENCE [LARGE SCALE GENOMIC DNA]</scope>
    <source>
        <strain evidence="5 6">CD034</strain>
    </source>
</reference>
<feature type="region of interest" description="Disordered" evidence="2">
    <location>
        <begin position="120"/>
        <end position="186"/>
    </location>
</feature>
<dbReference type="EMBL" id="CP003043">
    <property type="protein sequence ID" value="AFS00977.1"/>
    <property type="molecule type" value="Genomic_DNA"/>
</dbReference>
<evidence type="ECO:0000313" key="5">
    <source>
        <dbReference type="EMBL" id="AFS00977.1"/>
    </source>
</evidence>
<organism evidence="5 6">
    <name type="scientific">Lentilactobacillus buchneri subsp. silagei CD034</name>
    <dbReference type="NCBI Taxonomy" id="1071400"/>
    <lineage>
        <taxon>Bacteria</taxon>
        <taxon>Bacillati</taxon>
        <taxon>Bacillota</taxon>
        <taxon>Bacilli</taxon>
        <taxon>Lactobacillales</taxon>
        <taxon>Lactobacillaceae</taxon>
        <taxon>Lentilactobacillus</taxon>
        <taxon>Lentilactobacillus buchneri subsp. silagei</taxon>
    </lineage>
</organism>
<proteinExistence type="predicted"/>
<dbReference type="HOGENOM" id="CLU_743521_0_0_9"/>
<evidence type="ECO:0000256" key="2">
    <source>
        <dbReference type="SAM" id="MobiDB-lite"/>
    </source>
</evidence>
<feature type="domain" description="GW" evidence="4">
    <location>
        <begin position="45"/>
        <end position="111"/>
    </location>
</feature>
<feature type="compositionally biased region" description="Low complexity" evidence="2">
    <location>
        <begin position="135"/>
        <end position="181"/>
    </location>
</feature>
<dbReference type="OrthoDB" id="2329954at2"/>
<evidence type="ECO:0000313" key="6">
    <source>
        <dbReference type="Proteomes" id="UP000007332"/>
    </source>
</evidence>
<dbReference type="eggNOG" id="ENOG5030B2G">
    <property type="taxonomic scope" value="Bacteria"/>
</dbReference>
<dbReference type="AlphaFoldDB" id="J9W5V9"/>
<feature type="chain" id="PRO_5003829091" description="GW domain-containing protein" evidence="3">
    <location>
        <begin position="27"/>
        <end position="372"/>
    </location>
</feature>
<dbReference type="RefSeq" id="WP_014940481.1">
    <property type="nucleotide sequence ID" value="NC_018610.1"/>
</dbReference>
<dbReference type="InterPro" id="IPR025987">
    <property type="entry name" value="GW_dom"/>
</dbReference>
<feature type="compositionally biased region" description="Basic and acidic residues" evidence="2">
    <location>
        <begin position="286"/>
        <end position="301"/>
    </location>
</feature>
<keyword evidence="6" id="KW-1185">Reference proteome</keyword>
<feature type="signal peptide" evidence="3">
    <location>
        <begin position="1"/>
        <end position="26"/>
    </location>
</feature>
<dbReference type="Gene3D" id="2.30.30.170">
    <property type="match status" value="1"/>
</dbReference>
<feature type="compositionally biased region" description="Polar residues" evidence="2">
    <location>
        <begin position="120"/>
        <end position="134"/>
    </location>
</feature>
<feature type="region of interest" description="Disordered" evidence="2">
    <location>
        <begin position="279"/>
        <end position="301"/>
    </location>
</feature>
<dbReference type="Pfam" id="PF13457">
    <property type="entry name" value="GW"/>
    <property type="match status" value="2"/>
</dbReference>
<dbReference type="InterPro" id="IPR038200">
    <property type="entry name" value="GW_dom_sf"/>
</dbReference>
<evidence type="ECO:0000259" key="4">
    <source>
        <dbReference type="Pfam" id="PF13457"/>
    </source>
</evidence>
<evidence type="ECO:0000256" key="3">
    <source>
        <dbReference type="SAM" id="SignalP"/>
    </source>
</evidence>
<dbReference type="STRING" id="1071400.LBUCD034_1988"/>
<dbReference type="SUPFAM" id="SSF82057">
    <property type="entry name" value="Prokaryotic SH3-related domain"/>
    <property type="match status" value="1"/>
</dbReference>
<name>J9W5V9_LENBU</name>
<evidence type="ECO:0000256" key="1">
    <source>
        <dbReference type="ARBA" id="ARBA00022729"/>
    </source>
</evidence>
<keyword evidence="1 3" id="KW-0732">Signal</keyword>
<sequence length="372" mass="40498">MKISRIALASLISFGVLGGASLNASANHTHYQRILWNKTMAHQKVALKNGKGIIWNKPYKTAKNSKITYRLAHKKGLVMTTLRHMKVKNGSIYYFVKAGKISGWINKKSVKLIKNSAGTKTTIAPNSAPIQSNGTPVPNTPSNTLNTTTSNIPAKNSQNSSSSNVPNSSTTQPTSSNSKTSDSINPITATTKVNSFIYSDNWDGDNPDSNKTNKSLGLLPRGEKVEIIRTDKTKNGTALLVRSKDGVYGYMNQNELNFDSKDIPSYVLNYNSANNVTSVPNVSDKSVSKSDSKETGNVDHSTEATVNQNNLFLYKNSWDHGKTPTDNATKGLIANGTKVYVLNNDKSRDSVLVITNAGETGYINRESLTFNK</sequence>
<feature type="domain" description="GW" evidence="4">
    <location>
        <begin position="178"/>
        <end position="257"/>
    </location>
</feature>
<accession>J9W5V9</accession>
<gene>
    <name evidence="5" type="ORF">LBUCD034_1988</name>
</gene>
<dbReference type="KEGG" id="lbn:LBUCD034_1988"/>
<dbReference type="Proteomes" id="UP000007332">
    <property type="component" value="Chromosome"/>
</dbReference>